<dbReference type="Proteomes" id="UP001172082">
    <property type="component" value="Unassembled WGS sequence"/>
</dbReference>
<organism evidence="2 3">
    <name type="scientific">Splendidivirga corallicola</name>
    <dbReference type="NCBI Taxonomy" id="3051826"/>
    <lineage>
        <taxon>Bacteria</taxon>
        <taxon>Pseudomonadati</taxon>
        <taxon>Bacteroidota</taxon>
        <taxon>Cytophagia</taxon>
        <taxon>Cytophagales</taxon>
        <taxon>Splendidivirgaceae</taxon>
        <taxon>Splendidivirga</taxon>
    </lineage>
</organism>
<comment type="caution">
    <text evidence="2">The sequence shown here is derived from an EMBL/GenBank/DDBJ whole genome shotgun (WGS) entry which is preliminary data.</text>
</comment>
<dbReference type="InterPro" id="IPR025345">
    <property type="entry name" value="DUF4249"/>
</dbReference>
<proteinExistence type="predicted"/>
<dbReference type="PROSITE" id="PS51257">
    <property type="entry name" value="PROKAR_LIPOPROTEIN"/>
    <property type="match status" value="1"/>
</dbReference>
<keyword evidence="3" id="KW-1185">Reference proteome</keyword>
<gene>
    <name evidence="2" type="ORF">QQ008_20745</name>
</gene>
<evidence type="ECO:0000313" key="3">
    <source>
        <dbReference type="Proteomes" id="UP001172082"/>
    </source>
</evidence>
<dbReference type="EMBL" id="JAUJEA010000008">
    <property type="protein sequence ID" value="MDN5203832.1"/>
    <property type="molecule type" value="Genomic_DNA"/>
</dbReference>
<feature type="signal peptide" evidence="1">
    <location>
        <begin position="1"/>
        <end position="20"/>
    </location>
</feature>
<protein>
    <submittedName>
        <fullName evidence="2">DUF4249 domain-containing protein</fullName>
    </submittedName>
</protein>
<dbReference type="Pfam" id="PF14054">
    <property type="entry name" value="DUF4249"/>
    <property type="match status" value="1"/>
</dbReference>
<dbReference type="RefSeq" id="WP_346753855.1">
    <property type="nucleotide sequence ID" value="NZ_JAUJEA010000008.1"/>
</dbReference>
<name>A0ABT8KSU5_9BACT</name>
<accession>A0ABT8KSU5</accession>
<keyword evidence="1" id="KW-0732">Signal</keyword>
<reference evidence="2" key="1">
    <citation type="submission" date="2023-06" db="EMBL/GenBank/DDBJ databases">
        <title>Genomic of Parafulvivirga corallium.</title>
        <authorList>
            <person name="Wang G."/>
        </authorList>
    </citation>
    <scope>NUCLEOTIDE SEQUENCE</scope>
    <source>
        <strain evidence="2">BMA10</strain>
    </source>
</reference>
<evidence type="ECO:0000313" key="2">
    <source>
        <dbReference type="EMBL" id="MDN5203832.1"/>
    </source>
</evidence>
<evidence type="ECO:0000256" key="1">
    <source>
        <dbReference type="SAM" id="SignalP"/>
    </source>
</evidence>
<feature type="chain" id="PRO_5045172988" evidence="1">
    <location>
        <begin position="21"/>
        <end position="266"/>
    </location>
</feature>
<sequence length="266" mass="29682">MKLRSSIFLIVCLSFFTSCEDLTDIAFPANTPVLVIEGIITDQDHLNTVRLSTTTDVNDIVHSKPVSNASVKLSNGAGDEEVLSHTENGFYRIEEIIGEIGETYTLEVSYQGQEYLATSTMLPVSDIDTITYRFKENSLIDYEGYYISFSAPKSRKDQVNYYRWLLYKNDTLLSGKADIFVSTDEFISSLKDLELDVPFQKNDTVTLEMYSLDKSAYDYYLTLSTLITSDGGFFSPVPQNPTSNISNGALGIFSASAVSSRKIVIE</sequence>